<reference evidence="2 4" key="1">
    <citation type="submission" date="2015-08" db="EMBL/GenBank/DDBJ databases">
        <title>Draft Genome Sequences of Vibrio parahaemolyticus Strains.</title>
        <authorList>
            <person name="Gonzalez-Escalona N."/>
            <person name="DePaola A."/>
        </authorList>
    </citation>
    <scope>NUCLEOTIDE SEQUENCE [LARGE SCALE GENOMIC DNA]</scope>
    <source>
        <strain evidence="2 4">CFSAN001621</strain>
    </source>
</reference>
<gene>
    <name evidence="2" type="ORF">AKG60_16310</name>
    <name evidence="3" type="ORF">CA163_01080</name>
    <name evidence="1" type="ORF">HKB21_20075</name>
</gene>
<dbReference type="EMBL" id="JABCLD010001917">
    <property type="protein sequence ID" value="NMU27909.1"/>
    <property type="molecule type" value="Genomic_DNA"/>
</dbReference>
<evidence type="ECO:0000313" key="4">
    <source>
        <dbReference type="Proteomes" id="UP000191946"/>
    </source>
</evidence>
<protein>
    <submittedName>
        <fullName evidence="1">Uncharacterized protein</fullName>
    </submittedName>
</protein>
<reference evidence="1 6" key="3">
    <citation type="submission" date="2020-04" db="EMBL/GenBank/DDBJ databases">
        <title>Whole-genome sequencing of Vibrio spp. from China reveals different genetic environments of blaCTX-M-14 among diverse lineages.</title>
        <authorList>
            <person name="Zheng Z."/>
            <person name="Ye L."/>
            <person name="Chen S."/>
        </authorList>
    </citation>
    <scope>NUCLEOTIDE SEQUENCE [LARGE SCALE GENOMIC DNA]</scope>
    <source>
        <strain evidence="1 6">Vb0574</strain>
    </source>
</reference>
<evidence type="ECO:0000313" key="2">
    <source>
        <dbReference type="EMBL" id="OQJ98359.1"/>
    </source>
</evidence>
<name>A0A0L8BV21_VIBPH</name>
<dbReference type="AlphaFoldDB" id="A0A0L8BV21"/>
<dbReference type="EMBL" id="NIXT01000022">
    <property type="protein sequence ID" value="OXE34682.1"/>
    <property type="molecule type" value="Genomic_DNA"/>
</dbReference>
<proteinExistence type="predicted"/>
<accession>A0A0L8BV21</accession>
<organism evidence="1 6">
    <name type="scientific">Vibrio parahaemolyticus</name>
    <dbReference type="NCBI Taxonomy" id="670"/>
    <lineage>
        <taxon>Bacteria</taxon>
        <taxon>Pseudomonadati</taxon>
        <taxon>Pseudomonadota</taxon>
        <taxon>Gammaproteobacteria</taxon>
        <taxon>Vibrionales</taxon>
        <taxon>Vibrionaceae</taxon>
        <taxon>Vibrio</taxon>
    </lineage>
</organism>
<evidence type="ECO:0000313" key="6">
    <source>
        <dbReference type="Proteomes" id="UP000555836"/>
    </source>
</evidence>
<reference evidence="3 5" key="2">
    <citation type="journal article" date="2017" name="Appl. Environ. Microbiol.">
        <title>Parallel evolution of two clades of a major Atlantic endemic Vibrio parahaemolyticus pathogen lineage by independent acquisition of related pathogenicity islands.</title>
        <authorList>
            <person name="Xu F."/>
            <person name="Gonzalez-Escalona N."/>
            <person name="Drees K.P."/>
            <person name="Sebra R.P."/>
            <person name="Cooper V.S."/>
            <person name="Jones S.H."/>
            <person name="Whistler C.A."/>
        </authorList>
    </citation>
    <scope>NUCLEOTIDE SEQUENCE [LARGE SCALE GENOMIC DNA]</scope>
    <source>
        <strain evidence="3 5">MAVP-3</strain>
    </source>
</reference>
<comment type="caution">
    <text evidence="1">The sequence shown here is derived from an EMBL/GenBank/DDBJ whole genome shotgun (WGS) entry which is preliminary data.</text>
</comment>
<dbReference type="Proteomes" id="UP000191946">
    <property type="component" value="Unassembled WGS sequence"/>
</dbReference>
<evidence type="ECO:0000313" key="5">
    <source>
        <dbReference type="Proteomes" id="UP000214596"/>
    </source>
</evidence>
<evidence type="ECO:0000313" key="3">
    <source>
        <dbReference type="EMBL" id="OXE34682.1"/>
    </source>
</evidence>
<sequence>MLMGCRDDGGFSFQLCGVKQEQDLFLRFSIKKAVDSLEKVAIVPILDMLTRSLGVLIPFLAKK</sequence>
<dbReference type="Proteomes" id="UP000555836">
    <property type="component" value="Unassembled WGS sequence"/>
</dbReference>
<dbReference type="Proteomes" id="UP000214596">
    <property type="component" value="Unassembled WGS sequence"/>
</dbReference>
<evidence type="ECO:0000313" key="1">
    <source>
        <dbReference type="EMBL" id="NMU27909.1"/>
    </source>
</evidence>
<keyword evidence="4" id="KW-1185">Reference proteome</keyword>
<dbReference type="EMBL" id="LHQV01000016">
    <property type="protein sequence ID" value="OQJ98359.1"/>
    <property type="molecule type" value="Genomic_DNA"/>
</dbReference>